<organism evidence="3 4">
    <name type="scientific">candidate division GN15 bacterium</name>
    <dbReference type="NCBI Taxonomy" id="2072418"/>
    <lineage>
        <taxon>Bacteria</taxon>
        <taxon>candidate division GN15</taxon>
    </lineage>
</organism>
<keyword evidence="1" id="KW-0413">Isomerase</keyword>
<evidence type="ECO:0000313" key="4">
    <source>
        <dbReference type="Proteomes" id="UP000250918"/>
    </source>
</evidence>
<protein>
    <submittedName>
        <fullName evidence="3">UDP-N-acetylglucosamine 2-epimerase (Non-hydrolyzing)</fullName>
    </submittedName>
</protein>
<dbReference type="EMBL" id="PQAP01000004">
    <property type="protein sequence ID" value="PWB76182.1"/>
    <property type="molecule type" value="Genomic_DNA"/>
</dbReference>
<name>A0A855XCR3_9BACT</name>
<feature type="domain" description="UDP-N-acetylglucosamine 2-epimerase" evidence="2">
    <location>
        <begin position="26"/>
        <end position="361"/>
    </location>
</feature>
<dbReference type="SUPFAM" id="SSF53756">
    <property type="entry name" value="UDP-Glycosyltransferase/glycogen phosphorylase"/>
    <property type="match status" value="1"/>
</dbReference>
<evidence type="ECO:0000256" key="1">
    <source>
        <dbReference type="RuleBase" id="RU003513"/>
    </source>
</evidence>
<dbReference type="NCBIfam" id="TIGR00236">
    <property type="entry name" value="wecB"/>
    <property type="match status" value="1"/>
</dbReference>
<evidence type="ECO:0000259" key="2">
    <source>
        <dbReference type="Pfam" id="PF02350"/>
    </source>
</evidence>
<dbReference type="PANTHER" id="PTHR43174:SF1">
    <property type="entry name" value="UDP-N-ACETYLGLUCOSAMINE 2-EPIMERASE"/>
    <property type="match status" value="1"/>
</dbReference>
<dbReference type="AlphaFoldDB" id="A0A855XCR3"/>
<dbReference type="InterPro" id="IPR029767">
    <property type="entry name" value="WecB-like"/>
</dbReference>
<evidence type="ECO:0000313" key="3">
    <source>
        <dbReference type="EMBL" id="PWB76182.1"/>
    </source>
</evidence>
<dbReference type="PANTHER" id="PTHR43174">
    <property type="entry name" value="UDP-N-ACETYLGLUCOSAMINE 2-EPIMERASE"/>
    <property type="match status" value="1"/>
</dbReference>
<proteinExistence type="inferred from homology"/>
<dbReference type="GO" id="GO:0016853">
    <property type="term" value="F:isomerase activity"/>
    <property type="evidence" value="ECO:0007669"/>
    <property type="project" value="UniProtKB-KW"/>
</dbReference>
<dbReference type="Gene3D" id="3.40.50.2000">
    <property type="entry name" value="Glycogen Phosphorylase B"/>
    <property type="match status" value="2"/>
</dbReference>
<dbReference type="InterPro" id="IPR003331">
    <property type="entry name" value="UDP_GlcNAc_Epimerase_2_dom"/>
</dbReference>
<dbReference type="Pfam" id="PF02350">
    <property type="entry name" value="Epimerase_2"/>
    <property type="match status" value="1"/>
</dbReference>
<sequence length="363" mass="39926">MVQKLALVVGARPNFMKAAPLMRELRKHSSRFEPILIHTGQHYDTKMSDLFFKELGMPLPDIFLGVGSGTHAEQTARIMIEMEKALQTVRPHLTIVFGDINSTMAASIVAAKLGIPVAHVEAGLRSFDNGMPEEINRIVTDRLSDLLFVSEPSGLRNLASEGVASEKVHFVGNIMIDSLIASLEACRKSPILEQLSLAPGKYVVLTLHRPSNVDNQHILTDLLVAIAEIGRHVPVVFPCHPRTAKEMNKGGMLDRIDANALRITEPLGYLEFLRLQSESLFVVTDSGGIQEETTYLQIPCITLRYNTERPVTVDEGTNLLIGPEPEKLLHAAGEIIAGRAKKGRIPDLWDGKTAERIVSLLGK</sequence>
<dbReference type="CDD" id="cd03786">
    <property type="entry name" value="GTB_UDP-GlcNAc_2-Epimerase"/>
    <property type="match status" value="1"/>
</dbReference>
<accession>A0A855XCR3</accession>
<dbReference type="Proteomes" id="UP000250918">
    <property type="component" value="Unassembled WGS sequence"/>
</dbReference>
<gene>
    <name evidence="3" type="ORF">C3F09_00945</name>
</gene>
<comment type="caution">
    <text evidence="3">The sequence shown here is derived from an EMBL/GenBank/DDBJ whole genome shotgun (WGS) entry which is preliminary data.</text>
</comment>
<reference evidence="3 4" key="1">
    <citation type="journal article" date="2018" name="ISME J.">
        <title>A methanotrophic archaeon couples anaerobic oxidation of methane to Fe(III) reduction.</title>
        <authorList>
            <person name="Cai C."/>
            <person name="Leu A.O."/>
            <person name="Xie G.J."/>
            <person name="Guo J."/>
            <person name="Feng Y."/>
            <person name="Zhao J.X."/>
            <person name="Tyson G.W."/>
            <person name="Yuan Z."/>
            <person name="Hu S."/>
        </authorList>
    </citation>
    <scope>NUCLEOTIDE SEQUENCE [LARGE SCALE GENOMIC DNA]</scope>
    <source>
        <strain evidence="3">FeB_12</strain>
    </source>
</reference>
<comment type="similarity">
    <text evidence="1">Belongs to the UDP-N-acetylglucosamine 2-epimerase family.</text>
</comment>